<dbReference type="PROSITE" id="PS50930">
    <property type="entry name" value="HTH_LYTTR"/>
    <property type="match status" value="1"/>
</dbReference>
<dbReference type="GO" id="GO:0003677">
    <property type="term" value="F:DNA binding"/>
    <property type="evidence" value="ECO:0007669"/>
    <property type="project" value="UniProtKB-KW"/>
</dbReference>
<dbReference type="Pfam" id="PF04397">
    <property type="entry name" value="LytTR"/>
    <property type="match status" value="1"/>
</dbReference>
<proteinExistence type="predicted"/>
<sequence length="248" mass="28495">MQRCIIVDDEIHAIETLKDYIHLMPELNLIGTYNDPINAMRTLGEHGKVDLILMDINMPRISGLELAKQVRTMTNKLIFTTAHTKYGFEAFGVNANDYLLKPISLAVFMSTIDKIFPSTQKPEEPDNSIIGADDFFFIKSREDNLKLIRIIYSDVVAIESNLNYINIHTKKKSILTYMSLSEIAKSLLGKGDFVQFQRSFIINKNYIDDIDGNSIKMVTGLKMTVGEYYKKDFNKFISEHVIRPKRRN</sequence>
<dbReference type="PANTHER" id="PTHR37299">
    <property type="entry name" value="TRANSCRIPTIONAL REGULATOR-RELATED"/>
    <property type="match status" value="1"/>
</dbReference>
<feature type="domain" description="HTH LytTR-type" evidence="3">
    <location>
        <begin position="152"/>
        <end position="239"/>
    </location>
</feature>
<evidence type="ECO:0000256" key="1">
    <source>
        <dbReference type="PROSITE-ProRule" id="PRU00169"/>
    </source>
</evidence>
<accession>A0ABP8B228</accession>
<dbReference type="PROSITE" id="PS50110">
    <property type="entry name" value="RESPONSE_REGULATORY"/>
    <property type="match status" value="1"/>
</dbReference>
<evidence type="ECO:0000313" key="4">
    <source>
        <dbReference type="EMBL" id="GAA4195752.1"/>
    </source>
</evidence>
<dbReference type="Gene3D" id="3.40.50.2300">
    <property type="match status" value="1"/>
</dbReference>
<evidence type="ECO:0000259" key="3">
    <source>
        <dbReference type="PROSITE" id="PS50930"/>
    </source>
</evidence>
<dbReference type="SMART" id="SM00448">
    <property type="entry name" value="REC"/>
    <property type="match status" value="1"/>
</dbReference>
<keyword evidence="1" id="KW-0597">Phosphoprotein</keyword>
<dbReference type="InterPro" id="IPR011006">
    <property type="entry name" value="CheY-like_superfamily"/>
</dbReference>
<dbReference type="InterPro" id="IPR007492">
    <property type="entry name" value="LytTR_DNA-bd_dom"/>
</dbReference>
<dbReference type="PANTHER" id="PTHR37299:SF1">
    <property type="entry name" value="STAGE 0 SPORULATION PROTEIN A HOMOLOG"/>
    <property type="match status" value="1"/>
</dbReference>
<dbReference type="InterPro" id="IPR001789">
    <property type="entry name" value="Sig_transdc_resp-reg_receiver"/>
</dbReference>
<keyword evidence="5" id="KW-1185">Reference proteome</keyword>
<dbReference type="RefSeq" id="WP_344848116.1">
    <property type="nucleotide sequence ID" value="NZ_BAABBY010000001.1"/>
</dbReference>
<keyword evidence="4" id="KW-0238">DNA-binding</keyword>
<reference evidence="5" key="1">
    <citation type="journal article" date="2019" name="Int. J. Syst. Evol. Microbiol.">
        <title>The Global Catalogue of Microorganisms (GCM) 10K type strain sequencing project: providing services to taxonomists for standard genome sequencing and annotation.</title>
        <authorList>
            <consortium name="The Broad Institute Genomics Platform"/>
            <consortium name="The Broad Institute Genome Sequencing Center for Infectious Disease"/>
            <person name="Wu L."/>
            <person name="Ma J."/>
        </authorList>
    </citation>
    <scope>NUCLEOTIDE SEQUENCE [LARGE SCALE GENOMIC DNA]</scope>
    <source>
        <strain evidence="5">JCM 17626</strain>
    </source>
</reference>
<dbReference type="Pfam" id="PF00072">
    <property type="entry name" value="Response_reg"/>
    <property type="match status" value="1"/>
</dbReference>
<dbReference type="InterPro" id="IPR046947">
    <property type="entry name" value="LytR-like"/>
</dbReference>
<dbReference type="Proteomes" id="UP001501772">
    <property type="component" value="Unassembled WGS sequence"/>
</dbReference>
<dbReference type="Gene3D" id="2.40.50.1020">
    <property type="entry name" value="LytTr DNA-binding domain"/>
    <property type="match status" value="1"/>
</dbReference>
<organism evidence="4 5">
    <name type="scientific">Pedobacter jeongneungensis</name>
    <dbReference type="NCBI Taxonomy" id="947309"/>
    <lineage>
        <taxon>Bacteria</taxon>
        <taxon>Pseudomonadati</taxon>
        <taxon>Bacteroidota</taxon>
        <taxon>Sphingobacteriia</taxon>
        <taxon>Sphingobacteriales</taxon>
        <taxon>Sphingobacteriaceae</taxon>
        <taxon>Pedobacter</taxon>
    </lineage>
</organism>
<evidence type="ECO:0000313" key="5">
    <source>
        <dbReference type="Proteomes" id="UP001501772"/>
    </source>
</evidence>
<dbReference type="SUPFAM" id="SSF52172">
    <property type="entry name" value="CheY-like"/>
    <property type="match status" value="1"/>
</dbReference>
<protein>
    <submittedName>
        <fullName evidence="4">LytTR family DNA-binding domain-containing protein</fullName>
    </submittedName>
</protein>
<evidence type="ECO:0000259" key="2">
    <source>
        <dbReference type="PROSITE" id="PS50110"/>
    </source>
</evidence>
<feature type="domain" description="Response regulatory" evidence="2">
    <location>
        <begin position="3"/>
        <end position="116"/>
    </location>
</feature>
<feature type="modified residue" description="4-aspartylphosphate" evidence="1">
    <location>
        <position position="55"/>
    </location>
</feature>
<dbReference type="EMBL" id="BAABBY010000001">
    <property type="protein sequence ID" value="GAA4195752.1"/>
    <property type="molecule type" value="Genomic_DNA"/>
</dbReference>
<comment type="caution">
    <text evidence="4">The sequence shown here is derived from an EMBL/GenBank/DDBJ whole genome shotgun (WGS) entry which is preliminary data.</text>
</comment>
<name>A0ABP8B228_9SPHI</name>
<dbReference type="SMART" id="SM00850">
    <property type="entry name" value="LytTR"/>
    <property type="match status" value="1"/>
</dbReference>
<gene>
    <name evidence="4" type="ORF">GCM10022289_00400</name>
</gene>